<dbReference type="AlphaFoldDB" id="A0A8S1DT86"/>
<dbReference type="InterPro" id="IPR011009">
    <property type="entry name" value="Kinase-like_dom_sf"/>
</dbReference>
<organism evidence="2 3">
    <name type="scientific">Cloeon dipterum</name>
    <dbReference type="NCBI Taxonomy" id="197152"/>
    <lineage>
        <taxon>Eukaryota</taxon>
        <taxon>Metazoa</taxon>
        <taxon>Ecdysozoa</taxon>
        <taxon>Arthropoda</taxon>
        <taxon>Hexapoda</taxon>
        <taxon>Insecta</taxon>
        <taxon>Pterygota</taxon>
        <taxon>Palaeoptera</taxon>
        <taxon>Ephemeroptera</taxon>
        <taxon>Pisciforma</taxon>
        <taxon>Baetidae</taxon>
        <taxon>Cloeon</taxon>
    </lineage>
</organism>
<gene>
    <name evidence="2" type="ORF">CLODIP_2_CD03430</name>
</gene>
<name>A0A8S1DT86_9INSE</name>
<dbReference type="Proteomes" id="UP000494165">
    <property type="component" value="Unassembled WGS sequence"/>
</dbReference>
<dbReference type="EMBL" id="CADEPI010000409">
    <property type="protein sequence ID" value="CAB3385386.1"/>
    <property type="molecule type" value="Genomic_DNA"/>
</dbReference>
<evidence type="ECO:0000313" key="2">
    <source>
        <dbReference type="EMBL" id="CAB3385386.1"/>
    </source>
</evidence>
<dbReference type="SMART" id="SM00587">
    <property type="entry name" value="CHK"/>
    <property type="match status" value="1"/>
</dbReference>
<sequence>MAGDLRTFVTEKEVLAVAQQMHGAEVEISDYDVEKGTISSVQGFLSNILRVSFRAKVGQRNVTSKFVVKRKPILESQLSTVDEMQAFENEIGFFKLCAPHLRERCPDLPVVTCYLTDEENSIIYMEDLKESGYVALVRNIGDLKHDILTERHLDLVMRTLAKFHSASLGINWLEKLPSLFKEDAMFTSGAEMIKKFVRQSAEKALVPITEHHFKGNDYFCRSSRWVTSEDFFLALKAICEPDTAGLNVVCHGDGWVNNMMFKLDPNSGKPLSIKLIDFQICRYTPGNRDLMDFLYTVCPVEVRKKNEKRLLRVYWDTFVAECKERGVPVAQDWEKFYQNFDRNRAFGLMMAVCLRPSIFVKGTFPEGDEALTDDHINTALEGGSQVSDMIREFENNPEFRAEMISLIEETAELFYKYYA</sequence>
<evidence type="ECO:0000313" key="3">
    <source>
        <dbReference type="Proteomes" id="UP000494165"/>
    </source>
</evidence>
<dbReference type="Gene3D" id="3.90.1200.10">
    <property type="match status" value="1"/>
</dbReference>
<dbReference type="InterPro" id="IPR015897">
    <property type="entry name" value="CHK_kinase-like"/>
</dbReference>
<comment type="caution">
    <text evidence="2">The sequence shown here is derived from an EMBL/GenBank/DDBJ whole genome shotgun (WGS) entry which is preliminary data.</text>
</comment>
<dbReference type="Pfam" id="PF02958">
    <property type="entry name" value="EcKL"/>
    <property type="match status" value="1"/>
</dbReference>
<accession>A0A8S1DT86</accession>
<feature type="domain" description="CHK kinase-like" evidence="1">
    <location>
        <begin position="123"/>
        <end position="324"/>
    </location>
</feature>
<protein>
    <recommendedName>
        <fullName evidence="1">CHK kinase-like domain-containing protein</fullName>
    </recommendedName>
</protein>
<dbReference type="PANTHER" id="PTHR11012">
    <property type="entry name" value="PROTEIN KINASE-LIKE DOMAIN-CONTAINING"/>
    <property type="match status" value="1"/>
</dbReference>
<proteinExistence type="predicted"/>
<dbReference type="SUPFAM" id="SSF56112">
    <property type="entry name" value="Protein kinase-like (PK-like)"/>
    <property type="match status" value="1"/>
</dbReference>
<evidence type="ECO:0000259" key="1">
    <source>
        <dbReference type="SMART" id="SM00587"/>
    </source>
</evidence>
<keyword evidence="3" id="KW-1185">Reference proteome</keyword>
<dbReference type="InterPro" id="IPR004119">
    <property type="entry name" value="EcKL"/>
</dbReference>
<reference evidence="2 3" key="1">
    <citation type="submission" date="2020-04" db="EMBL/GenBank/DDBJ databases">
        <authorList>
            <person name="Alioto T."/>
            <person name="Alioto T."/>
            <person name="Gomez Garrido J."/>
        </authorList>
    </citation>
    <scope>NUCLEOTIDE SEQUENCE [LARGE SCALE GENOMIC DNA]</scope>
</reference>
<dbReference type="PANTHER" id="PTHR11012:SF30">
    <property type="entry name" value="PROTEIN KINASE-LIKE DOMAIN-CONTAINING"/>
    <property type="match status" value="1"/>
</dbReference>